<dbReference type="RefSeq" id="WP_068704514.1">
    <property type="nucleotide sequence ID" value="NZ_BDCR01000003.1"/>
</dbReference>
<dbReference type="InterPro" id="IPR027032">
    <property type="entry name" value="Twinkle-like"/>
</dbReference>
<reference evidence="3" key="2">
    <citation type="journal article" date="2017" name="Genome Announc.">
        <title>Draft genome sequence of Paludibacter jiangxiensis NM7(T), a propionate-producing fermentative bacterium.</title>
        <authorList>
            <person name="Qiu Y.-L."/>
            <person name="Tourlousse D.M."/>
            <person name="Matsuura N."/>
            <person name="Ohashi A."/>
            <person name="Sekiguchi Y."/>
        </authorList>
    </citation>
    <scope>NUCLEOTIDE SEQUENCE [LARGE SCALE GENOMIC DNA]</scope>
    <source>
        <strain evidence="3">NM7</strain>
    </source>
</reference>
<keyword evidence="3" id="KW-1185">Reference proteome</keyword>
<dbReference type="Proteomes" id="UP000076586">
    <property type="component" value="Unassembled WGS sequence"/>
</dbReference>
<sequence>MESVNKYNYDLEELRMSYQNYLENPYKRGLECGIKEFDSIVRLAPASFAIWTATAGAGKTTFINYYSYLMAKKYNWKTLFISFETPIYSHIKDFLQMKTGKNCDGQSIEDFQSNETLFENLIFVKADSISTIDQISRCIKYYVDNYQINSVVLDPFNYIDVEGNMDTNSIGRALRRLAKIPKRYNILLNLVAHQRKLQKDEPSGENILGSVHFKNMADFIIVLKRNLEGNSVLITADKIRDNIDKGKMGETVELFMNTSNKHFTSTKPVVQNNDPDALARKLLTLAKKKREKEQQGRVA</sequence>
<dbReference type="PANTHER" id="PTHR12873">
    <property type="entry name" value="T7-LIKE MITOCHONDRIAL DNA HELICASE"/>
    <property type="match status" value="1"/>
</dbReference>
<dbReference type="PANTHER" id="PTHR12873:SF0">
    <property type="entry name" value="TWINKLE MTDNA HELICASE"/>
    <property type="match status" value="1"/>
</dbReference>
<proteinExistence type="predicted"/>
<dbReference type="STRING" id="681398.PJIAN_3728"/>
<feature type="domain" description="SF4 helicase" evidence="1">
    <location>
        <begin position="23"/>
        <end position="270"/>
    </location>
</feature>
<protein>
    <submittedName>
        <fullName evidence="2">KaiC protein</fullName>
    </submittedName>
</protein>
<name>A0A161LVR6_9BACT</name>
<comment type="caution">
    <text evidence="2">The sequence shown here is derived from an EMBL/GenBank/DDBJ whole genome shotgun (WGS) entry which is preliminary data.</text>
</comment>
<dbReference type="InterPro" id="IPR007694">
    <property type="entry name" value="DNA_helicase_DnaB-like_C"/>
</dbReference>
<dbReference type="InterPro" id="IPR027417">
    <property type="entry name" value="P-loop_NTPase"/>
</dbReference>
<evidence type="ECO:0000313" key="3">
    <source>
        <dbReference type="Proteomes" id="UP000076586"/>
    </source>
</evidence>
<dbReference type="EMBL" id="BDCR01000003">
    <property type="protein sequence ID" value="GAT63399.1"/>
    <property type="molecule type" value="Genomic_DNA"/>
</dbReference>
<dbReference type="OrthoDB" id="2781056at2"/>
<dbReference type="Pfam" id="PF06745">
    <property type="entry name" value="ATPase"/>
    <property type="match status" value="1"/>
</dbReference>
<dbReference type="Gene3D" id="3.40.50.300">
    <property type="entry name" value="P-loop containing nucleotide triphosphate hydrolases"/>
    <property type="match status" value="1"/>
</dbReference>
<gene>
    <name evidence="2" type="ORF">PJIAN_3728</name>
</gene>
<dbReference type="AlphaFoldDB" id="A0A161LVR6"/>
<dbReference type="SUPFAM" id="SSF52540">
    <property type="entry name" value="P-loop containing nucleoside triphosphate hydrolases"/>
    <property type="match status" value="1"/>
</dbReference>
<dbReference type="InterPro" id="IPR014774">
    <property type="entry name" value="KaiC-like_dom"/>
</dbReference>
<accession>A0A161LVR6</accession>
<evidence type="ECO:0000259" key="1">
    <source>
        <dbReference type="PROSITE" id="PS51199"/>
    </source>
</evidence>
<dbReference type="GO" id="GO:0006260">
    <property type="term" value="P:DNA replication"/>
    <property type="evidence" value="ECO:0007669"/>
    <property type="project" value="InterPro"/>
</dbReference>
<evidence type="ECO:0000313" key="2">
    <source>
        <dbReference type="EMBL" id="GAT63399.1"/>
    </source>
</evidence>
<organism evidence="2 3">
    <name type="scientific">Paludibacter jiangxiensis</name>
    <dbReference type="NCBI Taxonomy" id="681398"/>
    <lineage>
        <taxon>Bacteria</taxon>
        <taxon>Pseudomonadati</taxon>
        <taxon>Bacteroidota</taxon>
        <taxon>Bacteroidia</taxon>
        <taxon>Bacteroidales</taxon>
        <taxon>Paludibacteraceae</taxon>
        <taxon>Paludibacter</taxon>
    </lineage>
</organism>
<dbReference type="PROSITE" id="PS51199">
    <property type="entry name" value="SF4_HELICASE"/>
    <property type="match status" value="1"/>
</dbReference>
<dbReference type="GO" id="GO:0043139">
    <property type="term" value="F:5'-3' DNA helicase activity"/>
    <property type="evidence" value="ECO:0007669"/>
    <property type="project" value="InterPro"/>
</dbReference>
<reference evidence="3" key="1">
    <citation type="submission" date="2016-04" db="EMBL/GenBank/DDBJ databases">
        <title>Draft genome sequence of Paludibacter jiangxiensis strain NM7.</title>
        <authorList>
            <person name="Qiu Y."/>
            <person name="Matsuura N."/>
            <person name="Ohashi A."/>
            <person name="Tourlousse M.D."/>
            <person name="Sekiguchi Y."/>
        </authorList>
    </citation>
    <scope>NUCLEOTIDE SEQUENCE [LARGE SCALE GENOMIC DNA]</scope>
    <source>
        <strain evidence="3">NM7</strain>
    </source>
</reference>
<dbReference type="GO" id="GO:0003697">
    <property type="term" value="F:single-stranded DNA binding"/>
    <property type="evidence" value="ECO:0007669"/>
    <property type="project" value="InterPro"/>
</dbReference>
<dbReference type="GO" id="GO:0005524">
    <property type="term" value="F:ATP binding"/>
    <property type="evidence" value="ECO:0007669"/>
    <property type="project" value="InterPro"/>
</dbReference>